<evidence type="ECO:0000256" key="1">
    <source>
        <dbReference type="ARBA" id="ARBA00022630"/>
    </source>
</evidence>
<proteinExistence type="predicted"/>
<feature type="domain" description="PAS" evidence="4">
    <location>
        <begin position="199"/>
        <end position="256"/>
    </location>
</feature>
<evidence type="ECO:0000313" key="8">
    <source>
        <dbReference type="Proteomes" id="UP001153365"/>
    </source>
</evidence>
<dbReference type="InterPro" id="IPR036305">
    <property type="entry name" value="RGS_sf"/>
</dbReference>
<gene>
    <name evidence="7" type="ORF">PPACK8108_LOCUS19582</name>
</gene>
<keyword evidence="8" id="KW-1185">Reference proteome</keyword>
<dbReference type="GO" id="GO:0005634">
    <property type="term" value="C:nucleus"/>
    <property type="evidence" value="ECO:0007669"/>
    <property type="project" value="TreeGrafter"/>
</dbReference>
<dbReference type="Gene3D" id="1.10.167.10">
    <property type="entry name" value="Regulator of G-protein Signalling 4, domain 2"/>
    <property type="match status" value="1"/>
</dbReference>
<dbReference type="InterPro" id="IPR035965">
    <property type="entry name" value="PAS-like_dom_sf"/>
</dbReference>
<dbReference type="FunFam" id="3.30.450.20:FF:000196">
    <property type="entry name" value="Predicted protein"/>
    <property type="match status" value="1"/>
</dbReference>
<dbReference type="InterPro" id="IPR000700">
    <property type="entry name" value="PAS-assoc_C"/>
</dbReference>
<evidence type="ECO:0000256" key="3">
    <source>
        <dbReference type="ARBA" id="ARBA00022991"/>
    </source>
</evidence>
<dbReference type="AlphaFoldDB" id="A0AAV0BD47"/>
<feature type="domain" description="RGS" evidence="6">
    <location>
        <begin position="59"/>
        <end position="172"/>
    </location>
</feature>
<dbReference type="NCBIfam" id="TIGR00229">
    <property type="entry name" value="sensory_box"/>
    <property type="match status" value="1"/>
</dbReference>
<evidence type="ECO:0000259" key="5">
    <source>
        <dbReference type="PROSITE" id="PS50113"/>
    </source>
</evidence>
<evidence type="ECO:0000259" key="6">
    <source>
        <dbReference type="PROSITE" id="PS50132"/>
    </source>
</evidence>
<dbReference type="InterPro" id="IPR000014">
    <property type="entry name" value="PAS"/>
</dbReference>
<dbReference type="SUPFAM" id="SSF48097">
    <property type="entry name" value="Regulator of G-protein signaling, RGS"/>
    <property type="match status" value="1"/>
</dbReference>
<sequence>LSSWAPVPQIPINASEPNPKNLPDWKFLKNDVGQLTSTPISSIREDFDFSLRKLITESVFEDILDDQLARHRFRDWLNKNQMTSAISKMDLWLDSRTFTRLIGLIKRGSVGIHDIYLNPQSNGLVKFSNETREDLYECLQQIMNIRADKTLLGVERDLLKSLFNNEFQSFLKHLVVSQVQVRLGKYNLSEDDKDGLGNFFILDNLEDHPIVLVSGGFTKVTGYSKKQIIGRNCRFLQGPGTAPQSVQRIRDGLNSGEGCTELLLNYRRDGTPFYCLLCIIPLRDATGSLVYFIGGQINVTGMFSSKKGLSFLFGDQASEFSQSASAKEDEFQGIDRLGKGKFQLSPSMQKYSKTESTELDSIGGNSKADRLVLPGDGYAAGSIHPTSGGSGFVDEEEKNTGFKANEGNLKPPTRFGMSNIRNDQRLLGAEGQIGGAKSLEDQLKVFESTYSKIIVFKRENRQMIFATKQVLQFLGLPCSSSREIYKSNLIQKDFAQLIWPTSDMNSGDNSHISPHEIREYVKKTIKAFVFLDLFVLIYKYKT</sequence>
<dbReference type="Proteomes" id="UP001153365">
    <property type="component" value="Unassembled WGS sequence"/>
</dbReference>
<dbReference type="InterPro" id="IPR016137">
    <property type="entry name" value="RGS"/>
</dbReference>
<evidence type="ECO:0000256" key="2">
    <source>
        <dbReference type="ARBA" id="ARBA00022643"/>
    </source>
</evidence>
<dbReference type="EMBL" id="CALTRL010005706">
    <property type="protein sequence ID" value="CAH7685110.1"/>
    <property type="molecule type" value="Genomic_DNA"/>
</dbReference>
<dbReference type="PANTHER" id="PTHR47429">
    <property type="entry name" value="PROTEIN TWIN LOV 1"/>
    <property type="match status" value="1"/>
</dbReference>
<dbReference type="CDD" id="cd00130">
    <property type="entry name" value="PAS"/>
    <property type="match status" value="1"/>
</dbReference>
<accession>A0AAV0BD47</accession>
<feature type="non-terminal residue" evidence="7">
    <location>
        <position position="1"/>
    </location>
</feature>
<dbReference type="PROSITE" id="PS50113">
    <property type="entry name" value="PAC"/>
    <property type="match status" value="1"/>
</dbReference>
<dbReference type="Gene3D" id="3.30.450.20">
    <property type="entry name" value="PAS domain"/>
    <property type="match status" value="1"/>
</dbReference>
<dbReference type="PROSITE" id="PS50112">
    <property type="entry name" value="PAS"/>
    <property type="match status" value="1"/>
</dbReference>
<name>A0AAV0BD47_PHAPC</name>
<evidence type="ECO:0000259" key="4">
    <source>
        <dbReference type="PROSITE" id="PS50112"/>
    </source>
</evidence>
<organism evidence="7 8">
    <name type="scientific">Phakopsora pachyrhizi</name>
    <name type="common">Asian soybean rust disease fungus</name>
    <dbReference type="NCBI Taxonomy" id="170000"/>
    <lineage>
        <taxon>Eukaryota</taxon>
        <taxon>Fungi</taxon>
        <taxon>Dikarya</taxon>
        <taxon>Basidiomycota</taxon>
        <taxon>Pucciniomycotina</taxon>
        <taxon>Pucciniomycetes</taxon>
        <taxon>Pucciniales</taxon>
        <taxon>Phakopsoraceae</taxon>
        <taxon>Phakopsora</taxon>
    </lineage>
</organism>
<keyword evidence="1" id="KW-0285">Flavoprotein</keyword>
<keyword evidence="3" id="KW-0157">Chromophore</keyword>
<protein>
    <submittedName>
        <fullName evidence="7">Expressed protein</fullName>
    </submittedName>
</protein>
<dbReference type="SUPFAM" id="SSF55785">
    <property type="entry name" value="PYP-like sensor domain (PAS domain)"/>
    <property type="match status" value="1"/>
</dbReference>
<comment type="caution">
    <text evidence="7">The sequence shown here is derived from an EMBL/GenBank/DDBJ whole genome shotgun (WGS) entry which is preliminary data.</text>
</comment>
<reference evidence="7" key="1">
    <citation type="submission" date="2022-06" db="EMBL/GenBank/DDBJ databases">
        <authorList>
            <consortium name="SYNGENTA / RWTH Aachen University"/>
        </authorList>
    </citation>
    <scope>NUCLEOTIDE SEQUENCE</scope>
</reference>
<dbReference type="InterPro" id="IPR044926">
    <property type="entry name" value="RGS_subdomain_2"/>
</dbReference>
<dbReference type="Pfam" id="PF13426">
    <property type="entry name" value="PAS_9"/>
    <property type="match status" value="1"/>
</dbReference>
<evidence type="ECO:0000313" key="7">
    <source>
        <dbReference type="EMBL" id="CAH7685110.1"/>
    </source>
</evidence>
<dbReference type="Pfam" id="PF00615">
    <property type="entry name" value="RGS"/>
    <property type="match status" value="1"/>
</dbReference>
<keyword evidence="2" id="KW-0288">FMN</keyword>
<dbReference type="PROSITE" id="PS50132">
    <property type="entry name" value="RGS"/>
    <property type="match status" value="1"/>
</dbReference>
<feature type="domain" description="PAC" evidence="5">
    <location>
        <begin position="258"/>
        <end position="311"/>
    </location>
</feature>
<dbReference type="PANTHER" id="PTHR47429:SF2">
    <property type="entry name" value="PROTEIN TWIN LOV 1"/>
    <property type="match status" value="1"/>
</dbReference>